<keyword evidence="2" id="KW-0805">Transcription regulation</keyword>
<dbReference type="AlphaFoldDB" id="A0A2G9C729"/>
<dbReference type="GO" id="GO:0000976">
    <property type="term" value="F:transcription cis-regulatory region binding"/>
    <property type="evidence" value="ECO:0007669"/>
    <property type="project" value="TreeGrafter"/>
</dbReference>
<dbReference type="PRINTS" id="PR00036">
    <property type="entry name" value="HTHLACI"/>
</dbReference>
<dbReference type="SUPFAM" id="SSF47413">
    <property type="entry name" value="lambda repressor-like DNA-binding domains"/>
    <property type="match status" value="1"/>
</dbReference>
<dbReference type="SUPFAM" id="SSF53822">
    <property type="entry name" value="Periplasmic binding protein-like I"/>
    <property type="match status" value="1"/>
</dbReference>
<protein>
    <submittedName>
        <fullName evidence="6">Transcriptional regulator</fullName>
    </submittedName>
</protein>
<dbReference type="RefSeq" id="WP_099862632.1">
    <property type="nucleotide sequence ID" value="NZ_PEOG01000044.1"/>
</dbReference>
<evidence type="ECO:0000256" key="3">
    <source>
        <dbReference type="ARBA" id="ARBA00023125"/>
    </source>
</evidence>
<organism evidence="6 7">
    <name type="scientific">Roseateles chitinivorans</name>
    <dbReference type="NCBI Taxonomy" id="2917965"/>
    <lineage>
        <taxon>Bacteria</taxon>
        <taxon>Pseudomonadati</taxon>
        <taxon>Pseudomonadota</taxon>
        <taxon>Betaproteobacteria</taxon>
        <taxon>Burkholderiales</taxon>
        <taxon>Sphaerotilaceae</taxon>
        <taxon>Roseateles</taxon>
    </lineage>
</organism>
<accession>A0A2G9C729</accession>
<reference evidence="6 7" key="1">
    <citation type="submission" date="2017-11" db="EMBL/GenBank/DDBJ databases">
        <title>Draft genome sequence of Mitsuaria sp. HWN-4.</title>
        <authorList>
            <person name="Gundlapally S.R."/>
        </authorList>
    </citation>
    <scope>NUCLEOTIDE SEQUENCE [LARGE SCALE GENOMIC DNA]</scope>
    <source>
        <strain evidence="6 7">HWN-4</strain>
    </source>
</reference>
<dbReference type="InterPro" id="IPR001761">
    <property type="entry name" value="Peripla_BP/Lac1_sug-bd_dom"/>
</dbReference>
<evidence type="ECO:0000256" key="4">
    <source>
        <dbReference type="ARBA" id="ARBA00023163"/>
    </source>
</evidence>
<keyword evidence="7" id="KW-1185">Reference proteome</keyword>
<dbReference type="SMART" id="SM00354">
    <property type="entry name" value="HTH_LACI"/>
    <property type="match status" value="1"/>
</dbReference>
<dbReference type="EMBL" id="PEOG01000044">
    <property type="protein sequence ID" value="PIM52165.1"/>
    <property type="molecule type" value="Genomic_DNA"/>
</dbReference>
<dbReference type="Proteomes" id="UP000231501">
    <property type="component" value="Unassembled WGS sequence"/>
</dbReference>
<evidence type="ECO:0000313" key="7">
    <source>
        <dbReference type="Proteomes" id="UP000231501"/>
    </source>
</evidence>
<dbReference type="Pfam" id="PF00356">
    <property type="entry name" value="LacI"/>
    <property type="match status" value="1"/>
</dbReference>
<name>A0A2G9C729_9BURK</name>
<dbReference type="Gene3D" id="3.40.50.2300">
    <property type="match status" value="2"/>
</dbReference>
<keyword evidence="4" id="KW-0804">Transcription</keyword>
<sequence length="348" mass="37127">MDSSPSLSRPKSEPATVQDVARLAGVSPATVSRILTGSARVAEDKRRAVEAAIQKLKFRPNLSARGLRSGSTHTIGVLTQELESPYFANAVKGVDEGLTGSGYTPIVVPGHWNPDEESERVALLTARKVDALIVLGGRLSDARLAELAQQLPVATIGRRTEAAGVFSFYQDQVEGARLATAHLIALGHRRIAHIAGPSAQVDGQERKDGFMLAHRQAGLSVDPALIVEGDFMESGGIAAMESLLGAGHRFTAVFCANDQSLWGAKLVLHRRGMRVPDDLSLVGFDDLPQSKYMTPPVTAVRQHTFAMGQAAAWALLNALGREMDDPAPTVPAIQLEVRETTGPCHEPA</sequence>
<dbReference type="Gene3D" id="1.10.260.40">
    <property type="entry name" value="lambda repressor-like DNA-binding domains"/>
    <property type="match status" value="1"/>
</dbReference>
<dbReference type="GO" id="GO:0003700">
    <property type="term" value="F:DNA-binding transcription factor activity"/>
    <property type="evidence" value="ECO:0007669"/>
    <property type="project" value="TreeGrafter"/>
</dbReference>
<feature type="domain" description="HTH lacI-type" evidence="5">
    <location>
        <begin position="15"/>
        <end position="69"/>
    </location>
</feature>
<evidence type="ECO:0000259" key="5">
    <source>
        <dbReference type="PROSITE" id="PS50932"/>
    </source>
</evidence>
<dbReference type="PANTHER" id="PTHR30146">
    <property type="entry name" value="LACI-RELATED TRANSCRIPTIONAL REPRESSOR"/>
    <property type="match status" value="1"/>
</dbReference>
<keyword evidence="3" id="KW-0238">DNA-binding</keyword>
<evidence type="ECO:0000313" key="6">
    <source>
        <dbReference type="EMBL" id="PIM52165.1"/>
    </source>
</evidence>
<gene>
    <name evidence="6" type="ORF">CS062_16125</name>
</gene>
<dbReference type="Pfam" id="PF00532">
    <property type="entry name" value="Peripla_BP_1"/>
    <property type="match status" value="1"/>
</dbReference>
<dbReference type="OrthoDB" id="8770794at2"/>
<dbReference type="PANTHER" id="PTHR30146:SF148">
    <property type="entry name" value="HTH-TYPE TRANSCRIPTIONAL REPRESSOR PURR-RELATED"/>
    <property type="match status" value="1"/>
</dbReference>
<comment type="caution">
    <text evidence="6">The sequence shown here is derived from an EMBL/GenBank/DDBJ whole genome shotgun (WGS) entry which is preliminary data.</text>
</comment>
<dbReference type="PROSITE" id="PS50932">
    <property type="entry name" value="HTH_LACI_2"/>
    <property type="match status" value="1"/>
</dbReference>
<evidence type="ECO:0000256" key="2">
    <source>
        <dbReference type="ARBA" id="ARBA00023015"/>
    </source>
</evidence>
<keyword evidence="1" id="KW-0678">Repressor</keyword>
<dbReference type="InterPro" id="IPR010982">
    <property type="entry name" value="Lambda_DNA-bd_dom_sf"/>
</dbReference>
<evidence type="ECO:0000256" key="1">
    <source>
        <dbReference type="ARBA" id="ARBA00022491"/>
    </source>
</evidence>
<dbReference type="PROSITE" id="PS00356">
    <property type="entry name" value="HTH_LACI_1"/>
    <property type="match status" value="1"/>
</dbReference>
<dbReference type="InterPro" id="IPR028082">
    <property type="entry name" value="Peripla_BP_I"/>
</dbReference>
<proteinExistence type="predicted"/>
<dbReference type="InterPro" id="IPR000843">
    <property type="entry name" value="HTH_LacI"/>
</dbReference>
<dbReference type="CDD" id="cd01392">
    <property type="entry name" value="HTH_LacI"/>
    <property type="match status" value="1"/>
</dbReference>